<evidence type="ECO:0000313" key="8">
    <source>
        <dbReference type="EMBL" id="EGK70078.1"/>
    </source>
</evidence>
<organism evidence="8 9">
    <name type="scientific">Methyloversatilis universalis (strain ATCC BAA-1314 / DSM 25237 / JCM 13912 / CCUG 52030 / FAM5)</name>
    <dbReference type="NCBI Taxonomy" id="1000565"/>
    <lineage>
        <taxon>Bacteria</taxon>
        <taxon>Pseudomonadati</taxon>
        <taxon>Pseudomonadota</taxon>
        <taxon>Betaproteobacteria</taxon>
        <taxon>Nitrosomonadales</taxon>
        <taxon>Sterolibacteriaceae</taxon>
        <taxon>Methyloversatilis</taxon>
    </lineage>
</organism>
<dbReference type="PANTHER" id="PTHR43299:SF1">
    <property type="entry name" value="UPF0718 PROTEIN YRAQ"/>
    <property type="match status" value="1"/>
</dbReference>
<dbReference type="Pfam" id="PF03773">
    <property type="entry name" value="ArsP_1"/>
    <property type="match status" value="1"/>
</dbReference>
<feature type="transmembrane region" description="Helical" evidence="7">
    <location>
        <begin position="256"/>
        <end position="275"/>
    </location>
</feature>
<evidence type="ECO:0000256" key="3">
    <source>
        <dbReference type="ARBA" id="ARBA00022475"/>
    </source>
</evidence>
<dbReference type="AlphaFoldDB" id="F5RI96"/>
<feature type="transmembrane region" description="Helical" evidence="7">
    <location>
        <begin position="164"/>
        <end position="184"/>
    </location>
</feature>
<comment type="caution">
    <text evidence="8">The sequence shown here is derived from an EMBL/GenBank/DDBJ whole genome shotgun (WGS) entry which is preliminary data.</text>
</comment>
<evidence type="ECO:0000256" key="1">
    <source>
        <dbReference type="ARBA" id="ARBA00004651"/>
    </source>
</evidence>
<dbReference type="eggNOG" id="COG0701">
    <property type="taxonomic scope" value="Bacteria"/>
</dbReference>
<protein>
    <submittedName>
        <fullName evidence="8">Permease</fullName>
    </submittedName>
</protein>
<feature type="transmembrane region" description="Helical" evidence="7">
    <location>
        <begin position="451"/>
        <end position="469"/>
    </location>
</feature>
<feature type="transmembrane region" description="Helical" evidence="7">
    <location>
        <begin position="91"/>
        <end position="110"/>
    </location>
</feature>
<feature type="transmembrane region" description="Helical" evidence="7">
    <location>
        <begin position="326"/>
        <end position="345"/>
    </location>
</feature>
<evidence type="ECO:0000256" key="5">
    <source>
        <dbReference type="ARBA" id="ARBA00022989"/>
    </source>
</evidence>
<keyword evidence="5 7" id="KW-1133">Transmembrane helix</keyword>
<sequence>MEFVLKLIEGGAGSLASYLAAHVLLCLLPAFFIAGAMAALIPKSSVTRWLGSNAPAHLSYPAAALAGSLIAVCSCTIVPLFAGIYRKGAGIGPAITFLFFAPAGNIMALAYTGSVLGPEFAFARFVLCLLFGVGIGMLMALIFWRDDARHDAQTDMLFADEAGIAPAALGLLLSLAALLIAGTLKLWPLTATVLSADLPVSWAQDWQDTLFRWVPFDPTRGEEGVTFQGSILIGLLLLIAVTAWKGFENIIEGASRWTWVTLALAATTLLVAALQCVPSGDGVRIALTGRACAVAVTMAAVGHFARQLELDALRAWLWEAWRFVKQIFVLLVVGVFVVGMVRQIVRPEWIEALAGSNTVLANAAAVLFGVFMYFPTLVEVPVARMFLDLGMHPGPLLAYLMADPELSLQSMLMVAVVIGRRKTGAYVALVAVFSMCAGLLYGAWVDGLDRRMLSIGLLAGLCLLAAALVRFRRRCASSPASPLV</sequence>
<feature type="transmembrane region" description="Helical" evidence="7">
    <location>
        <begin position="225"/>
        <end position="244"/>
    </location>
</feature>
<feature type="transmembrane region" description="Helical" evidence="7">
    <location>
        <begin position="62"/>
        <end position="85"/>
    </location>
</feature>
<dbReference type="PANTHER" id="PTHR43299">
    <property type="entry name" value="UPF0718 PROTEIN YRAQ"/>
    <property type="match status" value="1"/>
</dbReference>
<feature type="transmembrane region" description="Helical" evidence="7">
    <location>
        <begin position="425"/>
        <end position="445"/>
    </location>
</feature>
<name>F5RI96_METUF</name>
<evidence type="ECO:0000313" key="9">
    <source>
        <dbReference type="Proteomes" id="UP000005019"/>
    </source>
</evidence>
<evidence type="ECO:0000256" key="6">
    <source>
        <dbReference type="ARBA" id="ARBA00023136"/>
    </source>
</evidence>
<dbReference type="InterPro" id="IPR005524">
    <property type="entry name" value="DUF318"/>
</dbReference>
<reference evidence="8 9" key="1">
    <citation type="journal article" date="2011" name="J. Bacteriol.">
        <title>Genome sequence of Methyloversatilis universalis FAM5T, a methylotrophic representative of the order Rhodocyclales.</title>
        <authorList>
            <person name="Kittichotirat W."/>
            <person name="Good N.M."/>
            <person name="Hall R."/>
            <person name="Bringel F."/>
            <person name="Lajus A."/>
            <person name="Medigue C."/>
            <person name="Smalley N.E."/>
            <person name="Beck D."/>
            <person name="Bumgarner R."/>
            <person name="Vuilleumier S."/>
            <person name="Kalyuzhnaya M.G."/>
        </authorList>
    </citation>
    <scope>NUCLEOTIDE SEQUENCE [LARGE SCALE GENOMIC DNA]</scope>
    <source>
        <strain evidence="9">ATCC BAA-1314 / JCM 13912 / FAM5</strain>
    </source>
</reference>
<dbReference type="OrthoDB" id="9777774at2"/>
<dbReference type="GO" id="GO:0005886">
    <property type="term" value="C:plasma membrane"/>
    <property type="evidence" value="ECO:0007669"/>
    <property type="project" value="UniProtKB-SubCell"/>
</dbReference>
<feature type="transmembrane region" description="Helical" evidence="7">
    <location>
        <begin position="20"/>
        <end position="41"/>
    </location>
</feature>
<dbReference type="EMBL" id="AFHG01000059">
    <property type="protein sequence ID" value="EGK70078.1"/>
    <property type="molecule type" value="Genomic_DNA"/>
</dbReference>
<comment type="similarity">
    <text evidence="2">Belongs to the UPF0718 family.</text>
</comment>
<evidence type="ECO:0000256" key="7">
    <source>
        <dbReference type="SAM" id="Phobius"/>
    </source>
</evidence>
<feature type="transmembrane region" description="Helical" evidence="7">
    <location>
        <begin position="122"/>
        <end position="144"/>
    </location>
</feature>
<evidence type="ECO:0000256" key="4">
    <source>
        <dbReference type="ARBA" id="ARBA00022692"/>
    </source>
</evidence>
<keyword evidence="4 7" id="KW-0812">Transmembrane</keyword>
<dbReference type="STRING" id="1000565.METUNv1_04046"/>
<feature type="transmembrane region" description="Helical" evidence="7">
    <location>
        <begin position="357"/>
        <end position="376"/>
    </location>
</feature>
<feature type="transmembrane region" description="Helical" evidence="7">
    <location>
        <begin position="287"/>
        <end position="306"/>
    </location>
</feature>
<accession>F5RI96</accession>
<comment type="subcellular location">
    <subcellularLocation>
        <location evidence="1">Cell membrane</location>
        <topology evidence="1">Multi-pass membrane protein</topology>
    </subcellularLocation>
</comment>
<dbReference type="Proteomes" id="UP000005019">
    <property type="component" value="Unassembled WGS sequence"/>
</dbReference>
<proteinExistence type="inferred from homology"/>
<keyword evidence="6 7" id="KW-0472">Membrane</keyword>
<keyword evidence="3" id="KW-1003">Cell membrane</keyword>
<keyword evidence="9" id="KW-1185">Reference proteome</keyword>
<gene>
    <name evidence="8" type="ORF">METUNv1_04046</name>
</gene>
<evidence type="ECO:0000256" key="2">
    <source>
        <dbReference type="ARBA" id="ARBA00006386"/>
    </source>
</evidence>